<comment type="similarity">
    <text evidence="8">Belongs to the ABC transporter superfamily. Energy-coupling factor EcfA family.</text>
</comment>
<dbReference type="GO" id="GO:0042626">
    <property type="term" value="F:ATPase-coupled transmembrane transporter activity"/>
    <property type="evidence" value="ECO:0007669"/>
    <property type="project" value="TreeGrafter"/>
</dbReference>
<keyword evidence="2 8" id="KW-0813">Transport</keyword>
<keyword evidence="3 8" id="KW-1003">Cell membrane</keyword>
<evidence type="ECO:0000256" key="6">
    <source>
        <dbReference type="ARBA" id="ARBA00022967"/>
    </source>
</evidence>
<feature type="domain" description="ABC transporter" evidence="9">
    <location>
        <begin position="3"/>
        <end position="246"/>
    </location>
</feature>
<dbReference type="PROSITE" id="PS50893">
    <property type="entry name" value="ABC_TRANSPORTER_2"/>
    <property type="match status" value="1"/>
</dbReference>
<dbReference type="OrthoDB" id="9784332at2"/>
<evidence type="ECO:0000256" key="4">
    <source>
        <dbReference type="ARBA" id="ARBA00022741"/>
    </source>
</evidence>
<sequence>MQIQLNEVSADYSVGPFRKTNVLSELSLSIEQGAFTAVIGETGAGKSSVLKLVNGLLLPTKGHLQVGEYTLEKNVDKQTLNAIRKNVGMVFQFPENQLFAETVYDDIAFGPRNFGFTEVEVERLVEEASATVGLARHLFTRSPFNLSGGQQRRVAIAGVLATEPEILVLDEPAAGLDPEGKRAIFDMLKDLHQRKGLTTVMVTHDMDDVVHYADDVIVMAKGEVKAHLSVAELFNQEALLKRYRLELPEVLRLKQTIEQAKGQPLRAHPKTVDELARAMIEEGWV</sequence>
<dbReference type="Proteomes" id="UP000247922">
    <property type="component" value="Unassembled WGS sequence"/>
</dbReference>
<protein>
    <recommendedName>
        <fullName evidence="8">Energy-coupling factor transporter ATP-binding protein EcfA2</fullName>
        <ecNumber evidence="8">7.-.-.-</ecNumber>
    </recommendedName>
</protein>
<keyword evidence="5 8" id="KW-0067">ATP-binding</keyword>
<dbReference type="InterPro" id="IPR030946">
    <property type="entry name" value="EcfA2"/>
</dbReference>
<comment type="function">
    <text evidence="8">ATP-binding (A) component of a common energy-coupling factor (ECF) ABC-transporter complex.</text>
</comment>
<accession>A0A2V3W5Q7</accession>
<dbReference type="PROSITE" id="PS00211">
    <property type="entry name" value="ABC_TRANSPORTER_1"/>
    <property type="match status" value="1"/>
</dbReference>
<evidence type="ECO:0000256" key="8">
    <source>
        <dbReference type="RuleBase" id="RU365104"/>
    </source>
</evidence>
<keyword evidence="6" id="KW-1278">Translocase</keyword>
<dbReference type="NCBIfam" id="TIGR04521">
    <property type="entry name" value="ECF_ATPase_2"/>
    <property type="match status" value="1"/>
</dbReference>
<dbReference type="InterPro" id="IPR015856">
    <property type="entry name" value="ABC_transpr_CbiO/EcfA_su"/>
</dbReference>
<dbReference type="CDD" id="cd03225">
    <property type="entry name" value="ABC_cobalt_CbiO_domain1"/>
    <property type="match status" value="1"/>
</dbReference>
<dbReference type="GO" id="GO:0005524">
    <property type="term" value="F:ATP binding"/>
    <property type="evidence" value="ECO:0007669"/>
    <property type="project" value="UniProtKB-UniRule"/>
</dbReference>
<dbReference type="PANTHER" id="PTHR43553:SF27">
    <property type="entry name" value="ENERGY-COUPLING FACTOR TRANSPORTER ATP-BINDING PROTEIN ECFA2"/>
    <property type="match status" value="1"/>
</dbReference>
<dbReference type="GO" id="GO:0015087">
    <property type="term" value="F:cobalt ion transmembrane transporter activity"/>
    <property type="evidence" value="ECO:0007669"/>
    <property type="project" value="UniProtKB-ARBA"/>
</dbReference>
<comment type="subcellular location">
    <subcellularLocation>
        <location evidence="1 8">Cell membrane</location>
        <topology evidence="1 8">Peripheral membrane protein</topology>
    </subcellularLocation>
</comment>
<comment type="caution">
    <text evidence="10">The sequence shown here is derived from an EMBL/GenBank/DDBJ whole genome shotgun (WGS) entry which is preliminary data.</text>
</comment>
<dbReference type="AlphaFoldDB" id="A0A2V3W5Q7"/>
<reference evidence="10 11" key="1">
    <citation type="submission" date="2018-05" db="EMBL/GenBank/DDBJ databases">
        <title>Genomic Encyclopedia of Type Strains, Phase IV (KMG-IV): sequencing the most valuable type-strain genomes for metagenomic binning, comparative biology and taxonomic classification.</title>
        <authorList>
            <person name="Goeker M."/>
        </authorList>
    </citation>
    <scope>NUCLEOTIDE SEQUENCE [LARGE SCALE GENOMIC DNA]</scope>
    <source>
        <strain evidence="10 11">DSM 22440</strain>
    </source>
</reference>
<dbReference type="Pfam" id="PF00005">
    <property type="entry name" value="ABC_tran"/>
    <property type="match status" value="1"/>
</dbReference>
<dbReference type="GO" id="GO:0016887">
    <property type="term" value="F:ATP hydrolysis activity"/>
    <property type="evidence" value="ECO:0007669"/>
    <property type="project" value="InterPro"/>
</dbReference>
<evidence type="ECO:0000313" key="10">
    <source>
        <dbReference type="EMBL" id="PXW88448.1"/>
    </source>
</evidence>
<dbReference type="EC" id="7.-.-.-" evidence="8"/>
<dbReference type="InterPro" id="IPR003593">
    <property type="entry name" value="AAA+_ATPase"/>
</dbReference>
<comment type="subunit">
    <text evidence="8">Forms a stable energy-coupling factor (ECF) transporter complex composed of 2 membrane-embedded substrate-binding proteins (S component), 2 ATP-binding proteins (A component) and 2 transmembrane proteins (T component).</text>
</comment>
<dbReference type="InterPro" id="IPR017871">
    <property type="entry name" value="ABC_transporter-like_CS"/>
</dbReference>
<evidence type="ECO:0000256" key="1">
    <source>
        <dbReference type="ARBA" id="ARBA00004202"/>
    </source>
</evidence>
<keyword evidence="7 8" id="KW-0472">Membrane</keyword>
<dbReference type="EMBL" id="QJJR01000012">
    <property type="protein sequence ID" value="PXW88448.1"/>
    <property type="molecule type" value="Genomic_DNA"/>
</dbReference>
<dbReference type="InterPro" id="IPR003439">
    <property type="entry name" value="ABC_transporter-like_ATP-bd"/>
</dbReference>
<dbReference type="InterPro" id="IPR027417">
    <property type="entry name" value="P-loop_NTPase"/>
</dbReference>
<gene>
    <name evidence="10" type="ORF">DES38_11216</name>
</gene>
<dbReference type="GO" id="GO:0043190">
    <property type="term" value="C:ATP-binding cassette (ABC) transporter complex"/>
    <property type="evidence" value="ECO:0007669"/>
    <property type="project" value="TreeGrafter"/>
</dbReference>
<dbReference type="FunFam" id="3.40.50.300:FF:000224">
    <property type="entry name" value="Energy-coupling factor transporter ATP-binding protein EcfA"/>
    <property type="match status" value="1"/>
</dbReference>
<evidence type="ECO:0000256" key="5">
    <source>
        <dbReference type="ARBA" id="ARBA00022840"/>
    </source>
</evidence>
<dbReference type="InterPro" id="IPR050095">
    <property type="entry name" value="ECF_ABC_transporter_ATP-bd"/>
</dbReference>
<evidence type="ECO:0000313" key="11">
    <source>
        <dbReference type="Proteomes" id="UP000247922"/>
    </source>
</evidence>
<evidence type="ECO:0000259" key="9">
    <source>
        <dbReference type="PROSITE" id="PS50893"/>
    </source>
</evidence>
<evidence type="ECO:0000256" key="7">
    <source>
        <dbReference type="ARBA" id="ARBA00023136"/>
    </source>
</evidence>
<dbReference type="Gene3D" id="3.40.50.300">
    <property type="entry name" value="P-loop containing nucleotide triphosphate hydrolases"/>
    <property type="match status" value="1"/>
</dbReference>
<proteinExistence type="inferred from homology"/>
<keyword evidence="11" id="KW-1185">Reference proteome</keyword>
<evidence type="ECO:0000256" key="3">
    <source>
        <dbReference type="ARBA" id="ARBA00022475"/>
    </source>
</evidence>
<organism evidence="10 11">
    <name type="scientific">Streptohalobacillus salinus</name>
    <dbReference type="NCBI Taxonomy" id="621096"/>
    <lineage>
        <taxon>Bacteria</taxon>
        <taxon>Bacillati</taxon>
        <taxon>Bacillota</taxon>
        <taxon>Bacilli</taxon>
        <taxon>Bacillales</taxon>
        <taxon>Bacillaceae</taxon>
        <taxon>Streptohalobacillus</taxon>
    </lineage>
</organism>
<evidence type="ECO:0000256" key="2">
    <source>
        <dbReference type="ARBA" id="ARBA00022448"/>
    </source>
</evidence>
<keyword evidence="4 8" id="KW-0547">Nucleotide-binding</keyword>
<name>A0A2V3W5Q7_9BACI</name>
<dbReference type="SUPFAM" id="SSF52540">
    <property type="entry name" value="P-loop containing nucleoside triphosphate hydrolases"/>
    <property type="match status" value="1"/>
</dbReference>
<dbReference type="PANTHER" id="PTHR43553">
    <property type="entry name" value="HEAVY METAL TRANSPORTER"/>
    <property type="match status" value="1"/>
</dbReference>
<dbReference type="RefSeq" id="WP_110251859.1">
    <property type="nucleotide sequence ID" value="NZ_QJJR01000012.1"/>
</dbReference>
<dbReference type="SMART" id="SM00382">
    <property type="entry name" value="AAA"/>
    <property type="match status" value="1"/>
</dbReference>